<dbReference type="KEGG" id="act:ACLA_085400"/>
<feature type="compositionally biased region" description="Gly residues" evidence="1">
    <location>
        <begin position="38"/>
        <end position="62"/>
    </location>
</feature>
<sequence>MSGALGALSSSGGGHSGSGSASGDDCDENGNPINLGGSASGSAGGKGQGPHGGLAAGWGQGSHGSSTRPLRPIFQRLHFPKTTPRENSLSRTGKAIKRTYTASMEGSLEVSKIGKF</sequence>
<dbReference type="AlphaFoldDB" id="A1CU58"/>
<feature type="region of interest" description="Disordered" evidence="1">
    <location>
        <begin position="1"/>
        <end position="71"/>
    </location>
</feature>
<organism evidence="2 3">
    <name type="scientific">Aspergillus clavatus (strain ATCC 1007 / CBS 513.65 / DSM 816 / NCTC 3887 / NRRL 1 / QM 1276 / 107)</name>
    <dbReference type="NCBI Taxonomy" id="344612"/>
    <lineage>
        <taxon>Eukaryota</taxon>
        <taxon>Fungi</taxon>
        <taxon>Dikarya</taxon>
        <taxon>Ascomycota</taxon>
        <taxon>Pezizomycotina</taxon>
        <taxon>Eurotiomycetes</taxon>
        <taxon>Eurotiomycetidae</taxon>
        <taxon>Eurotiales</taxon>
        <taxon>Aspergillaceae</taxon>
        <taxon>Aspergillus</taxon>
        <taxon>Aspergillus subgen. Fumigati</taxon>
    </lineage>
</organism>
<dbReference type="Proteomes" id="UP000006701">
    <property type="component" value="Unassembled WGS sequence"/>
</dbReference>
<dbReference type="GeneID" id="4699764"/>
<dbReference type="HOGENOM" id="CLU_2096336_0_0_1"/>
<name>A1CU58_ASPCL</name>
<feature type="compositionally biased region" description="Low complexity" evidence="1">
    <location>
        <begin position="1"/>
        <end position="10"/>
    </location>
</feature>
<protein>
    <submittedName>
        <fullName evidence="2">Uncharacterized protein</fullName>
    </submittedName>
</protein>
<dbReference type="EMBL" id="DS027060">
    <property type="protein sequence ID" value="EAW06845.1"/>
    <property type="molecule type" value="Genomic_DNA"/>
</dbReference>
<proteinExistence type="predicted"/>
<gene>
    <name evidence="2" type="ORF">ACLA_085400</name>
</gene>
<keyword evidence="3" id="KW-1185">Reference proteome</keyword>
<reference evidence="2 3" key="1">
    <citation type="journal article" date="2008" name="PLoS Genet.">
        <title>Genomic islands in the pathogenic filamentous fungus Aspergillus fumigatus.</title>
        <authorList>
            <person name="Fedorova N.D."/>
            <person name="Khaldi N."/>
            <person name="Joardar V.S."/>
            <person name="Maiti R."/>
            <person name="Amedeo P."/>
            <person name="Anderson M.J."/>
            <person name="Crabtree J."/>
            <person name="Silva J.C."/>
            <person name="Badger J.H."/>
            <person name="Albarraq A."/>
            <person name="Angiuoli S."/>
            <person name="Bussey H."/>
            <person name="Bowyer P."/>
            <person name="Cotty P.J."/>
            <person name="Dyer P.S."/>
            <person name="Egan A."/>
            <person name="Galens K."/>
            <person name="Fraser-Liggett C.M."/>
            <person name="Haas B.J."/>
            <person name="Inman J.M."/>
            <person name="Kent R."/>
            <person name="Lemieux S."/>
            <person name="Malavazi I."/>
            <person name="Orvis J."/>
            <person name="Roemer T."/>
            <person name="Ronning C.M."/>
            <person name="Sundaram J.P."/>
            <person name="Sutton G."/>
            <person name="Turner G."/>
            <person name="Venter J.C."/>
            <person name="White O.R."/>
            <person name="Whitty B.R."/>
            <person name="Youngman P."/>
            <person name="Wolfe K.H."/>
            <person name="Goldman G.H."/>
            <person name="Wortman J.R."/>
            <person name="Jiang B."/>
            <person name="Denning D.W."/>
            <person name="Nierman W.C."/>
        </authorList>
    </citation>
    <scope>NUCLEOTIDE SEQUENCE [LARGE SCALE GENOMIC DNA]</scope>
    <source>
        <strain evidence="3">ATCC 1007 / CBS 513.65 / DSM 816 / NCTC 3887 / NRRL 1</strain>
    </source>
</reference>
<evidence type="ECO:0000313" key="3">
    <source>
        <dbReference type="Proteomes" id="UP000006701"/>
    </source>
</evidence>
<evidence type="ECO:0000313" key="2">
    <source>
        <dbReference type="EMBL" id="EAW06845.1"/>
    </source>
</evidence>
<dbReference type="RefSeq" id="XP_001268271.1">
    <property type="nucleotide sequence ID" value="XM_001268270.1"/>
</dbReference>
<dbReference type="VEuPathDB" id="FungiDB:ACLA_085400"/>
<evidence type="ECO:0000256" key="1">
    <source>
        <dbReference type="SAM" id="MobiDB-lite"/>
    </source>
</evidence>
<accession>A1CU58</accession>